<dbReference type="AlphaFoldDB" id="A0A2J6A5R1"/>
<evidence type="ECO:0000313" key="3">
    <source>
        <dbReference type="EMBL" id="RHD90382.1"/>
    </source>
</evidence>
<sequence length="62" mass="7243">MNALRKLYPGDTGHLNIKDMIRNTPMTFNAEYNVRFTDMAIKLLLFQNLYFIPIETYTAGLK</sequence>
<reference evidence="3 4" key="1">
    <citation type="submission" date="2018-08" db="EMBL/GenBank/DDBJ databases">
        <title>A genome reference for cultivated species of the human gut microbiota.</title>
        <authorList>
            <person name="Zou Y."/>
            <person name="Xue W."/>
            <person name="Luo G."/>
        </authorList>
    </citation>
    <scope>NUCLEOTIDE SEQUENCE [LARGE SCALE GENOMIC DNA]</scope>
    <source>
        <strain evidence="3 4">AM30-26</strain>
    </source>
</reference>
<accession>A0A2J6A5R1</accession>
<dbReference type="EMBL" id="WCRY01000013">
    <property type="protein sequence ID" value="KAB4480887.1"/>
    <property type="molecule type" value="Genomic_DNA"/>
</dbReference>
<dbReference type="Proteomes" id="UP000284785">
    <property type="component" value="Unassembled WGS sequence"/>
</dbReference>
<gene>
    <name evidence="3" type="ORF">DW780_05235</name>
    <name evidence="2" type="ORF">GAN91_14880</name>
    <name evidence="1" type="ORF">GAO51_12375</name>
</gene>
<dbReference type="EMBL" id="QSJP01000003">
    <property type="protein sequence ID" value="RHD90382.1"/>
    <property type="molecule type" value="Genomic_DNA"/>
</dbReference>
<dbReference type="Proteomes" id="UP000440614">
    <property type="component" value="Unassembled WGS sequence"/>
</dbReference>
<dbReference type="EMBL" id="WCSY01000011">
    <property type="protein sequence ID" value="KAB4312146.1"/>
    <property type="molecule type" value="Genomic_DNA"/>
</dbReference>
<evidence type="ECO:0000313" key="4">
    <source>
        <dbReference type="Proteomes" id="UP000284785"/>
    </source>
</evidence>
<evidence type="ECO:0000313" key="6">
    <source>
        <dbReference type="Proteomes" id="UP000440614"/>
    </source>
</evidence>
<organism evidence="3 4">
    <name type="scientific">Bacteroides thetaiotaomicron</name>
    <dbReference type="NCBI Taxonomy" id="818"/>
    <lineage>
        <taxon>Bacteria</taxon>
        <taxon>Pseudomonadati</taxon>
        <taxon>Bacteroidota</taxon>
        <taxon>Bacteroidia</taxon>
        <taxon>Bacteroidales</taxon>
        <taxon>Bacteroidaceae</taxon>
        <taxon>Bacteroides</taxon>
    </lineage>
</organism>
<dbReference type="Proteomes" id="UP000436858">
    <property type="component" value="Unassembled WGS sequence"/>
</dbReference>
<evidence type="ECO:0000313" key="1">
    <source>
        <dbReference type="EMBL" id="KAB4312146.1"/>
    </source>
</evidence>
<evidence type="ECO:0000313" key="2">
    <source>
        <dbReference type="EMBL" id="KAB4480887.1"/>
    </source>
</evidence>
<name>A0A2J6A5R1_BACT4</name>
<evidence type="ECO:0000313" key="5">
    <source>
        <dbReference type="Proteomes" id="UP000436858"/>
    </source>
</evidence>
<proteinExistence type="predicted"/>
<protein>
    <submittedName>
        <fullName evidence="3">Uncharacterized protein</fullName>
    </submittedName>
</protein>
<comment type="caution">
    <text evidence="3">The sequence shown here is derived from an EMBL/GenBank/DDBJ whole genome shotgun (WGS) entry which is preliminary data.</text>
</comment>
<reference evidence="5 6" key="2">
    <citation type="journal article" date="2019" name="Nat. Med.">
        <title>A library of human gut bacterial isolates paired with longitudinal multiomics data enables mechanistic microbiome research.</title>
        <authorList>
            <person name="Poyet M."/>
            <person name="Groussin M."/>
            <person name="Gibbons S.M."/>
            <person name="Avila-Pacheco J."/>
            <person name="Jiang X."/>
            <person name="Kearney S.M."/>
            <person name="Perrotta A.R."/>
            <person name="Berdy B."/>
            <person name="Zhao S."/>
            <person name="Lieberman T.D."/>
            <person name="Swanson P.K."/>
            <person name="Smith M."/>
            <person name="Roesemann S."/>
            <person name="Alexander J.E."/>
            <person name="Rich S.A."/>
            <person name="Livny J."/>
            <person name="Vlamakis H."/>
            <person name="Clish C."/>
            <person name="Bullock K."/>
            <person name="Deik A."/>
            <person name="Scott J."/>
            <person name="Pierce K.A."/>
            <person name="Xavier R.J."/>
            <person name="Alm E.J."/>
        </authorList>
    </citation>
    <scope>NUCLEOTIDE SEQUENCE [LARGE SCALE GENOMIC DNA]</scope>
    <source>
        <strain evidence="2 5">BIOML-A162</strain>
        <strain evidence="1 6">BIOML-A188</strain>
    </source>
</reference>